<organism evidence="2 3">
    <name type="scientific">Moniliophthora roreri</name>
    <name type="common">Frosty pod rot fungus</name>
    <name type="synonym">Monilia roreri</name>
    <dbReference type="NCBI Taxonomy" id="221103"/>
    <lineage>
        <taxon>Eukaryota</taxon>
        <taxon>Fungi</taxon>
        <taxon>Dikarya</taxon>
        <taxon>Basidiomycota</taxon>
        <taxon>Agaricomycotina</taxon>
        <taxon>Agaricomycetes</taxon>
        <taxon>Agaricomycetidae</taxon>
        <taxon>Agaricales</taxon>
        <taxon>Marasmiineae</taxon>
        <taxon>Marasmiaceae</taxon>
        <taxon>Moniliophthora</taxon>
    </lineage>
</organism>
<feature type="transmembrane region" description="Helical" evidence="1">
    <location>
        <begin position="544"/>
        <end position="564"/>
    </location>
</feature>
<accession>A0A0W0EVD9</accession>
<name>A0A0W0EVD9_MONRR</name>
<feature type="transmembrane region" description="Helical" evidence="1">
    <location>
        <begin position="570"/>
        <end position="594"/>
    </location>
</feature>
<reference evidence="2 3" key="1">
    <citation type="submission" date="2015-12" db="EMBL/GenBank/DDBJ databases">
        <title>Draft genome sequence of Moniliophthora roreri, the causal agent of frosty pod rot of cacao.</title>
        <authorList>
            <person name="Aime M.C."/>
            <person name="Diaz-Valderrama J.R."/>
            <person name="Kijpornyongpan T."/>
            <person name="Phillips-Mora W."/>
        </authorList>
    </citation>
    <scope>NUCLEOTIDE SEQUENCE [LARGE SCALE GENOMIC DNA]</scope>
    <source>
        <strain evidence="2 3">MCA 2952</strain>
    </source>
</reference>
<sequence length="766" mass="86786">MKSVYPPQHFIPSLEPELAAPSRSSFSFSHLIREEPGVRGFTWFSRRREDRLHLFAGIIRLLVQVVFAPITAILPFLPIIARIINFFTPFDVSGLAAKVQKIIPYNPDEEEVNDNLILPDAVLWNAPGTRVDSGRDFDPQSLTYEDHSDVYESTNFEPRWMLRVKIRDGQYVSHIQVEWSANLRGHGYTALSYDMETAFVLFQDAGKQTLDPKPQGKARWSLRDRRRMSEQFLIEYCSAIGHLSRDREEFIWLDELCISPDTPAVIDDDRLREIRNEELGRLTDIFSGAQTVVVFCHEVDCDHSSLRCRWGNRLFTLSEILHANQTRQMTRKVARDALGTVAKQCHVSPIEFGHSFRGRMMYEAARAKKWHLHSILRHSTNSGTDTWQMAIHALIVEAIRRDRESGYLNHEYIGKGLNGLLPRRARLIDLKGKDGWADLAWLLELNQGFYNMASLAAVCCLPSKEQPEAGSGWLGPPIEPKAGNERLEPLVHAFTVGGKDKLERPTAPLNFVGAQTIGIHPYVRRDGDALFNNEDAKRAKRISITLLVIFDAIGVAFVLIYFLISELKSLAPVIIGFGVIYLSSIAFNLFCLVVSSQYIERSGWVFLSEEKWGDGRKGDAAWGKNPAIRLQQLDPTLDLEEWGDRQMVPKWDYPEQRHMRGCLVDLRTGIIVRTIVSEPPNSMMVLAIHGSGITYMLLNRPESTGGVARRVGMASLPPFTLGFTKHCGAMKIGMYEDQPEPKTEVSWYKSMMEHLFSGSDSVTDAD</sequence>
<dbReference type="eggNOG" id="ENOG502R0WW">
    <property type="taxonomic scope" value="Eukaryota"/>
</dbReference>
<proteinExistence type="predicted"/>
<protein>
    <recommendedName>
        <fullName evidence="4">Heterokaryon incompatibility domain-containing protein</fullName>
    </recommendedName>
</protein>
<evidence type="ECO:0000313" key="3">
    <source>
        <dbReference type="Proteomes" id="UP000054988"/>
    </source>
</evidence>
<gene>
    <name evidence="2" type="ORF">WG66_19393</name>
</gene>
<feature type="transmembrane region" description="Helical" evidence="1">
    <location>
        <begin position="52"/>
        <end position="77"/>
    </location>
</feature>
<evidence type="ECO:0008006" key="4">
    <source>
        <dbReference type="Google" id="ProtNLM"/>
    </source>
</evidence>
<comment type="caution">
    <text evidence="2">The sequence shown here is derived from an EMBL/GenBank/DDBJ whole genome shotgun (WGS) entry which is preliminary data.</text>
</comment>
<keyword evidence="1" id="KW-0472">Membrane</keyword>
<evidence type="ECO:0000313" key="2">
    <source>
        <dbReference type="EMBL" id="KTB28032.1"/>
    </source>
</evidence>
<evidence type="ECO:0000256" key="1">
    <source>
        <dbReference type="SAM" id="Phobius"/>
    </source>
</evidence>
<keyword evidence="1" id="KW-0812">Transmembrane</keyword>
<dbReference type="AlphaFoldDB" id="A0A0W0EVD9"/>
<dbReference type="Proteomes" id="UP000054988">
    <property type="component" value="Unassembled WGS sequence"/>
</dbReference>
<keyword evidence="1" id="KW-1133">Transmembrane helix</keyword>
<dbReference type="EMBL" id="LATX01002507">
    <property type="protein sequence ID" value="KTB28032.1"/>
    <property type="molecule type" value="Genomic_DNA"/>
</dbReference>